<feature type="domain" description="HTH tetR-type" evidence="4">
    <location>
        <begin position="14"/>
        <end position="74"/>
    </location>
</feature>
<dbReference type="InterPro" id="IPR009057">
    <property type="entry name" value="Homeodomain-like_sf"/>
</dbReference>
<dbReference type="Gene3D" id="1.10.357.10">
    <property type="entry name" value="Tetracycline Repressor, domain 2"/>
    <property type="match status" value="1"/>
</dbReference>
<dbReference type="GO" id="GO:0003700">
    <property type="term" value="F:DNA-binding transcription factor activity"/>
    <property type="evidence" value="ECO:0007669"/>
    <property type="project" value="TreeGrafter"/>
</dbReference>
<dbReference type="PROSITE" id="PS50977">
    <property type="entry name" value="HTH_TETR_2"/>
    <property type="match status" value="1"/>
</dbReference>
<name>A0A1E3S2Z2_9MYCO</name>
<dbReference type="Pfam" id="PF17920">
    <property type="entry name" value="TetR_C_16"/>
    <property type="match status" value="1"/>
</dbReference>
<dbReference type="InterPro" id="IPR001647">
    <property type="entry name" value="HTH_TetR"/>
</dbReference>
<dbReference type="PRINTS" id="PR00455">
    <property type="entry name" value="HTHTETR"/>
</dbReference>
<dbReference type="InterPro" id="IPR050109">
    <property type="entry name" value="HTH-type_TetR-like_transc_reg"/>
</dbReference>
<evidence type="ECO:0000256" key="2">
    <source>
        <dbReference type="PROSITE-ProRule" id="PRU00335"/>
    </source>
</evidence>
<feature type="transmembrane region" description="Helical" evidence="3">
    <location>
        <begin position="151"/>
        <end position="168"/>
    </location>
</feature>
<dbReference type="SUPFAM" id="SSF46689">
    <property type="entry name" value="Homeodomain-like"/>
    <property type="match status" value="1"/>
</dbReference>
<dbReference type="InterPro" id="IPR041678">
    <property type="entry name" value="TetR_C_16"/>
</dbReference>
<comment type="caution">
    <text evidence="5">The sequence shown here is derived from an EMBL/GenBank/DDBJ whole genome shotgun (WGS) entry which is preliminary data.</text>
</comment>
<evidence type="ECO:0000256" key="1">
    <source>
        <dbReference type="ARBA" id="ARBA00023125"/>
    </source>
</evidence>
<accession>A0A1E3S2Z2</accession>
<keyword evidence="3" id="KW-0812">Transmembrane</keyword>
<evidence type="ECO:0000313" key="5">
    <source>
        <dbReference type="EMBL" id="ODQ96488.1"/>
    </source>
</evidence>
<keyword evidence="3" id="KW-0472">Membrane</keyword>
<reference evidence="6" key="1">
    <citation type="submission" date="2016-09" db="EMBL/GenBank/DDBJ databases">
        <authorList>
            <person name="Greninger A.L."/>
            <person name="Jerome K.R."/>
            <person name="Mcnair B."/>
            <person name="Wallis C."/>
            <person name="Fang F."/>
        </authorList>
    </citation>
    <scope>NUCLEOTIDE SEQUENCE [LARGE SCALE GENOMIC DNA]</scope>
    <source>
        <strain evidence="6">M7</strain>
    </source>
</reference>
<dbReference type="Proteomes" id="UP000094243">
    <property type="component" value="Unassembled WGS sequence"/>
</dbReference>
<dbReference type="PANTHER" id="PTHR30055">
    <property type="entry name" value="HTH-TYPE TRANSCRIPTIONAL REGULATOR RUTR"/>
    <property type="match status" value="1"/>
</dbReference>
<evidence type="ECO:0000259" key="4">
    <source>
        <dbReference type="PROSITE" id="PS50977"/>
    </source>
</evidence>
<evidence type="ECO:0000313" key="6">
    <source>
        <dbReference type="Proteomes" id="UP000094243"/>
    </source>
</evidence>
<keyword evidence="3" id="KW-1133">Transmembrane helix</keyword>
<gene>
    <name evidence="5" type="ORF">BHQ17_01160</name>
</gene>
<protein>
    <submittedName>
        <fullName evidence="5">Transcriptional regulator</fullName>
    </submittedName>
</protein>
<dbReference type="AlphaFoldDB" id="A0A1E3S2Z2"/>
<dbReference type="Gene3D" id="1.10.10.60">
    <property type="entry name" value="Homeodomain-like"/>
    <property type="match status" value="1"/>
</dbReference>
<keyword evidence="6" id="KW-1185">Reference proteome</keyword>
<dbReference type="InterPro" id="IPR036271">
    <property type="entry name" value="Tet_transcr_reg_TetR-rel_C_sf"/>
</dbReference>
<dbReference type="Pfam" id="PF00440">
    <property type="entry name" value="TetR_N"/>
    <property type="match status" value="1"/>
</dbReference>
<dbReference type="PANTHER" id="PTHR30055:SF235">
    <property type="entry name" value="TRANSCRIPTIONAL REGULATORY PROTEIN"/>
    <property type="match status" value="1"/>
</dbReference>
<organism evidence="5 6">
    <name type="scientific">Mycolicibacterium holsaticum</name>
    <dbReference type="NCBI Taxonomy" id="152142"/>
    <lineage>
        <taxon>Bacteria</taxon>
        <taxon>Bacillati</taxon>
        <taxon>Actinomycetota</taxon>
        <taxon>Actinomycetes</taxon>
        <taxon>Mycobacteriales</taxon>
        <taxon>Mycobacteriaceae</taxon>
        <taxon>Mycolicibacterium</taxon>
    </lineage>
</organism>
<dbReference type="GO" id="GO:0000976">
    <property type="term" value="F:transcription cis-regulatory region binding"/>
    <property type="evidence" value="ECO:0007669"/>
    <property type="project" value="TreeGrafter"/>
</dbReference>
<evidence type="ECO:0000256" key="3">
    <source>
        <dbReference type="SAM" id="Phobius"/>
    </source>
</evidence>
<proteinExistence type="predicted"/>
<sequence length="195" mass="21072">MNSGPRRGRRPGKPDTRVQILDVARRRFLEEGYQAVTMRSVATEAGVDLALVSYYFGSKKGLLGATLALAANPADILGRAVEGDSALLPERALRSILSLWEDSENGAPLRVLVAGAFQDAVVANLVKEMLEVELIDLIAARIGGANARKRAAAFFAQIAGLVLARYILRLEPMASMSSDEIIQLYVPPLRVALRT</sequence>
<feature type="DNA-binding region" description="H-T-H motif" evidence="2">
    <location>
        <begin position="37"/>
        <end position="56"/>
    </location>
</feature>
<dbReference type="EMBL" id="MIGZ01000003">
    <property type="protein sequence ID" value="ODQ96488.1"/>
    <property type="molecule type" value="Genomic_DNA"/>
</dbReference>
<dbReference type="SUPFAM" id="SSF48498">
    <property type="entry name" value="Tetracyclin repressor-like, C-terminal domain"/>
    <property type="match status" value="1"/>
</dbReference>
<keyword evidence="1 2" id="KW-0238">DNA-binding</keyword>